<evidence type="ECO:0000313" key="2">
    <source>
        <dbReference type="Proteomes" id="UP001418222"/>
    </source>
</evidence>
<evidence type="ECO:0000313" key="1">
    <source>
        <dbReference type="EMBL" id="KAK8952173.1"/>
    </source>
</evidence>
<proteinExistence type="predicted"/>
<dbReference type="AlphaFoldDB" id="A0AAP0BWP7"/>
<protein>
    <submittedName>
        <fullName evidence="1">Uncharacterized protein</fullName>
    </submittedName>
</protein>
<dbReference type="EMBL" id="JBBWWQ010000003">
    <property type="protein sequence ID" value="KAK8952173.1"/>
    <property type="molecule type" value="Genomic_DNA"/>
</dbReference>
<name>A0AAP0BWP7_9ASPA</name>
<accession>A0AAP0BWP7</accession>
<gene>
    <name evidence="1" type="ORF">KSP39_PZI003501</name>
</gene>
<organism evidence="1 2">
    <name type="scientific">Platanthera zijinensis</name>
    <dbReference type="NCBI Taxonomy" id="2320716"/>
    <lineage>
        <taxon>Eukaryota</taxon>
        <taxon>Viridiplantae</taxon>
        <taxon>Streptophyta</taxon>
        <taxon>Embryophyta</taxon>
        <taxon>Tracheophyta</taxon>
        <taxon>Spermatophyta</taxon>
        <taxon>Magnoliopsida</taxon>
        <taxon>Liliopsida</taxon>
        <taxon>Asparagales</taxon>
        <taxon>Orchidaceae</taxon>
        <taxon>Orchidoideae</taxon>
        <taxon>Orchideae</taxon>
        <taxon>Orchidinae</taxon>
        <taxon>Platanthera</taxon>
    </lineage>
</organism>
<dbReference type="Proteomes" id="UP001418222">
    <property type="component" value="Unassembled WGS sequence"/>
</dbReference>
<reference evidence="1 2" key="1">
    <citation type="journal article" date="2022" name="Nat. Plants">
        <title>Genomes of leafy and leafless Platanthera orchids illuminate the evolution of mycoheterotrophy.</title>
        <authorList>
            <person name="Li M.H."/>
            <person name="Liu K.W."/>
            <person name="Li Z."/>
            <person name="Lu H.C."/>
            <person name="Ye Q.L."/>
            <person name="Zhang D."/>
            <person name="Wang J.Y."/>
            <person name="Li Y.F."/>
            <person name="Zhong Z.M."/>
            <person name="Liu X."/>
            <person name="Yu X."/>
            <person name="Liu D.K."/>
            <person name="Tu X.D."/>
            <person name="Liu B."/>
            <person name="Hao Y."/>
            <person name="Liao X.Y."/>
            <person name="Jiang Y.T."/>
            <person name="Sun W.H."/>
            <person name="Chen J."/>
            <person name="Chen Y.Q."/>
            <person name="Ai Y."/>
            <person name="Zhai J.W."/>
            <person name="Wu S.S."/>
            <person name="Zhou Z."/>
            <person name="Hsiao Y.Y."/>
            <person name="Wu W.L."/>
            <person name="Chen Y.Y."/>
            <person name="Lin Y.F."/>
            <person name="Hsu J.L."/>
            <person name="Li C.Y."/>
            <person name="Wang Z.W."/>
            <person name="Zhao X."/>
            <person name="Zhong W.Y."/>
            <person name="Ma X.K."/>
            <person name="Ma L."/>
            <person name="Huang J."/>
            <person name="Chen G.Z."/>
            <person name="Huang M.Z."/>
            <person name="Huang L."/>
            <person name="Peng D.H."/>
            <person name="Luo Y.B."/>
            <person name="Zou S.Q."/>
            <person name="Chen S.P."/>
            <person name="Lan S."/>
            <person name="Tsai W.C."/>
            <person name="Van de Peer Y."/>
            <person name="Liu Z.J."/>
        </authorList>
    </citation>
    <scope>NUCLEOTIDE SEQUENCE [LARGE SCALE GENOMIC DNA]</scope>
    <source>
        <strain evidence="1">Lor287</strain>
    </source>
</reference>
<keyword evidence="2" id="KW-1185">Reference proteome</keyword>
<comment type="caution">
    <text evidence="1">The sequence shown here is derived from an EMBL/GenBank/DDBJ whole genome shotgun (WGS) entry which is preliminary data.</text>
</comment>
<sequence length="65" mass="7554">MRKKACNKLRLAWSFCSGDFGRKFCHNRMFGMTTGMTAAKEKLVLNITLNEARSLRSDVHELRYL</sequence>